<reference evidence="2" key="1">
    <citation type="journal article" date="2019" name="PLoS Negl. Trop. Dis.">
        <title>Revisiting the worldwide diversity of Leptospira species in the environment.</title>
        <authorList>
            <person name="Vincent A.T."/>
            <person name="Schiettekatte O."/>
            <person name="Bourhy P."/>
            <person name="Veyrier F.J."/>
            <person name="Picardeau M."/>
        </authorList>
    </citation>
    <scope>NUCLEOTIDE SEQUENCE [LARGE SCALE GENOMIC DNA]</scope>
    <source>
        <strain evidence="2">201702476</strain>
    </source>
</reference>
<dbReference type="Pfam" id="PF13462">
    <property type="entry name" value="Thioredoxin_4"/>
    <property type="match status" value="1"/>
</dbReference>
<gene>
    <name evidence="2" type="ORF">EHQ58_10845</name>
</gene>
<dbReference type="AlphaFoldDB" id="A0A4R9JXH0"/>
<dbReference type="RefSeq" id="WP_135623915.1">
    <property type="nucleotide sequence ID" value="NZ_RQGD01000034.1"/>
</dbReference>
<evidence type="ECO:0000313" key="3">
    <source>
        <dbReference type="Proteomes" id="UP000297693"/>
    </source>
</evidence>
<evidence type="ECO:0000313" key="2">
    <source>
        <dbReference type="EMBL" id="TGL57897.1"/>
    </source>
</evidence>
<dbReference type="CDD" id="cd02972">
    <property type="entry name" value="DsbA_family"/>
    <property type="match status" value="1"/>
</dbReference>
<dbReference type="Proteomes" id="UP000297693">
    <property type="component" value="Unassembled WGS sequence"/>
</dbReference>
<dbReference type="EMBL" id="RQGD01000034">
    <property type="protein sequence ID" value="TGL57897.1"/>
    <property type="molecule type" value="Genomic_DNA"/>
</dbReference>
<organism evidence="2 3">
    <name type="scientific">Leptospira ognonensis</name>
    <dbReference type="NCBI Taxonomy" id="2484945"/>
    <lineage>
        <taxon>Bacteria</taxon>
        <taxon>Pseudomonadati</taxon>
        <taxon>Spirochaetota</taxon>
        <taxon>Spirochaetia</taxon>
        <taxon>Leptospirales</taxon>
        <taxon>Leptospiraceae</taxon>
        <taxon>Leptospira</taxon>
    </lineage>
</organism>
<name>A0A4R9JXH0_9LEPT</name>
<feature type="domain" description="Thioredoxin-like fold" evidence="1">
    <location>
        <begin position="138"/>
        <end position="289"/>
    </location>
</feature>
<dbReference type="InterPro" id="IPR012336">
    <property type="entry name" value="Thioredoxin-like_fold"/>
</dbReference>
<dbReference type="OrthoDB" id="322097at2"/>
<sequence>MKFVLFFLFLLSCERETQAPKFLPDYLPSEEAIKQVLSSDKNMTKLRNRAMEKQVTLEEWKKLVRQEVTDPEISRYSALERKSASMGEFDTDAIDKKRESIRIRLAWSRMLSEANITWKEHSASPEQNILSKIKLNLTPTVGKSPAKWTIVEWSDYHCTFCKQTHPHTRKMLESYKGQVLYYHKDFPLDSESDEGLLPLAFARCLWENDSSHYVRHTIDIYKNVNHLENLKTEAGLDCDPKKLDRKYFKIVLDDYEEASRLGVGSIPTFWVNGRWIVGSLDEKTWARVLRETSRK</sequence>
<dbReference type="Gene3D" id="3.40.30.10">
    <property type="entry name" value="Glutaredoxin"/>
    <property type="match status" value="1"/>
</dbReference>
<keyword evidence="3" id="KW-1185">Reference proteome</keyword>
<proteinExistence type="predicted"/>
<protein>
    <submittedName>
        <fullName evidence="2">Oxidoreductase</fullName>
    </submittedName>
</protein>
<evidence type="ECO:0000259" key="1">
    <source>
        <dbReference type="Pfam" id="PF13462"/>
    </source>
</evidence>
<dbReference type="InterPro" id="IPR036249">
    <property type="entry name" value="Thioredoxin-like_sf"/>
</dbReference>
<dbReference type="SUPFAM" id="SSF52833">
    <property type="entry name" value="Thioredoxin-like"/>
    <property type="match status" value="1"/>
</dbReference>
<accession>A0A4R9JXH0</accession>
<comment type="caution">
    <text evidence="2">The sequence shown here is derived from an EMBL/GenBank/DDBJ whole genome shotgun (WGS) entry which is preliminary data.</text>
</comment>